<proteinExistence type="predicted"/>
<reference evidence="1" key="1">
    <citation type="journal article" date="2023" name="Plants (Basel)">
        <title>Genomic Analysis of Leptolyngbya boryana CZ1 Reveals Efficient Carbon Fixation Modules.</title>
        <authorList>
            <person name="Bai X."/>
            <person name="Wang H."/>
            <person name="Cheng W."/>
            <person name="Wang J."/>
            <person name="Ma M."/>
            <person name="Hu H."/>
            <person name="Song Z."/>
            <person name="Ma H."/>
            <person name="Fan Y."/>
            <person name="Du C."/>
            <person name="Xu J."/>
        </authorList>
    </citation>
    <scope>NUCLEOTIDE SEQUENCE</scope>
    <source>
        <strain evidence="1">CZ1</strain>
    </source>
</reference>
<dbReference type="AlphaFoldDB" id="A0AA96WTZ0"/>
<organism evidence="1">
    <name type="scientific">Leptolyngbya boryana CZ1</name>
    <dbReference type="NCBI Taxonomy" id="3060204"/>
    <lineage>
        <taxon>Bacteria</taxon>
        <taxon>Bacillati</taxon>
        <taxon>Cyanobacteriota</taxon>
        <taxon>Cyanophyceae</taxon>
        <taxon>Leptolyngbyales</taxon>
        <taxon>Leptolyngbyaceae</taxon>
        <taxon>Leptolyngbya group</taxon>
        <taxon>Leptolyngbya</taxon>
    </lineage>
</organism>
<name>A0AA96WTZ0_LEPBY</name>
<evidence type="ECO:0000313" key="1">
    <source>
        <dbReference type="EMBL" id="WNZ45168.1"/>
    </source>
</evidence>
<reference evidence="1" key="2">
    <citation type="submission" date="2023-07" db="EMBL/GenBank/DDBJ databases">
        <authorList>
            <person name="Bai X.-H."/>
            <person name="Wang H.-H."/>
            <person name="Wang J."/>
            <person name="Ma M.-Y."/>
            <person name="Hu H.-H."/>
            <person name="Song Z.-L."/>
            <person name="Ma H.-G."/>
            <person name="Fan Y."/>
            <person name="Du C.-Y."/>
            <person name="Xu J.-C."/>
        </authorList>
    </citation>
    <scope>NUCLEOTIDE SEQUENCE</scope>
    <source>
        <strain evidence="1">CZ1</strain>
    </source>
</reference>
<accession>A0AA96WTZ0</accession>
<dbReference type="RefSeq" id="WP_316426901.1">
    <property type="nucleotide sequence ID" value="NZ_CP130144.1"/>
</dbReference>
<dbReference type="EMBL" id="CP130144">
    <property type="protein sequence ID" value="WNZ45168.1"/>
    <property type="molecule type" value="Genomic_DNA"/>
</dbReference>
<gene>
    <name evidence="1" type="ORF">Q2T42_25610</name>
</gene>
<sequence length="126" mass="13642">MLGAVRSTVPVSTATTPPWITANLQNGWTSFTDQNTVYPPVSYRKHLNGMVELQGMATKNSPGGSNVLLNLPVGFRPNVAKRFPGSDPNPFSLIIYPSGDLQLTYLTATISSIAFIPLDVIQFFAN</sequence>
<protein>
    <submittedName>
        <fullName evidence="1">Uncharacterized protein</fullName>
    </submittedName>
</protein>